<dbReference type="InterPro" id="IPR013096">
    <property type="entry name" value="Cupin_2"/>
</dbReference>
<dbReference type="PIRSF" id="PIRSF029883">
    <property type="entry name" value="KdgF"/>
    <property type="match status" value="1"/>
</dbReference>
<dbReference type="RefSeq" id="WP_381497563.1">
    <property type="nucleotide sequence ID" value="NZ_JBHUOM010000002.1"/>
</dbReference>
<dbReference type="SUPFAM" id="SSF51182">
    <property type="entry name" value="RmlC-like cupins"/>
    <property type="match status" value="1"/>
</dbReference>
<keyword evidence="3" id="KW-1185">Reference proteome</keyword>
<feature type="domain" description="Cupin type-2" evidence="1">
    <location>
        <begin position="41"/>
        <end position="104"/>
    </location>
</feature>
<dbReference type="EMBL" id="JBHUOM010000002">
    <property type="protein sequence ID" value="MFD2933316.1"/>
    <property type="molecule type" value="Genomic_DNA"/>
</dbReference>
<protein>
    <submittedName>
        <fullName evidence="2">Cupin domain-containing protein</fullName>
    </submittedName>
</protein>
<dbReference type="InterPro" id="IPR052535">
    <property type="entry name" value="Bacilysin_H2HPP_isomerase"/>
</dbReference>
<dbReference type="Gene3D" id="2.60.120.10">
    <property type="entry name" value="Jelly Rolls"/>
    <property type="match status" value="1"/>
</dbReference>
<dbReference type="InterPro" id="IPR011051">
    <property type="entry name" value="RmlC_Cupin_sf"/>
</dbReference>
<dbReference type="Pfam" id="PF07883">
    <property type="entry name" value="Cupin_2"/>
    <property type="match status" value="1"/>
</dbReference>
<dbReference type="Proteomes" id="UP001597512">
    <property type="component" value="Unassembled WGS sequence"/>
</dbReference>
<dbReference type="InterPro" id="IPR025499">
    <property type="entry name" value="KdgF"/>
</dbReference>
<name>A0ABW6AD21_9BACT</name>
<dbReference type="PANTHER" id="PTHR40112:SF1">
    <property type="entry name" value="H2HPP ISOMERASE"/>
    <property type="match status" value="1"/>
</dbReference>
<reference evidence="3" key="1">
    <citation type="journal article" date="2019" name="Int. J. Syst. Evol. Microbiol.">
        <title>The Global Catalogue of Microorganisms (GCM) 10K type strain sequencing project: providing services to taxonomists for standard genome sequencing and annotation.</title>
        <authorList>
            <consortium name="The Broad Institute Genomics Platform"/>
            <consortium name="The Broad Institute Genome Sequencing Center for Infectious Disease"/>
            <person name="Wu L."/>
            <person name="Ma J."/>
        </authorList>
    </citation>
    <scope>NUCLEOTIDE SEQUENCE [LARGE SCALE GENOMIC DNA]</scope>
    <source>
        <strain evidence="3">KCTC 52490</strain>
    </source>
</reference>
<evidence type="ECO:0000313" key="2">
    <source>
        <dbReference type="EMBL" id="MFD2933316.1"/>
    </source>
</evidence>
<comment type="caution">
    <text evidence="2">The sequence shown here is derived from an EMBL/GenBank/DDBJ whole genome shotgun (WGS) entry which is preliminary data.</text>
</comment>
<proteinExistence type="predicted"/>
<evidence type="ECO:0000313" key="3">
    <source>
        <dbReference type="Proteomes" id="UP001597512"/>
    </source>
</evidence>
<evidence type="ECO:0000259" key="1">
    <source>
        <dbReference type="Pfam" id="PF07883"/>
    </source>
</evidence>
<gene>
    <name evidence="2" type="ORF">ACFS25_05950</name>
</gene>
<dbReference type="CDD" id="cd02238">
    <property type="entry name" value="cupin_KdgF"/>
    <property type="match status" value="1"/>
</dbReference>
<accession>A0ABW6AD21</accession>
<organism evidence="2 3">
    <name type="scientific">Spirosoma flavum</name>
    <dbReference type="NCBI Taxonomy" id="2048557"/>
    <lineage>
        <taxon>Bacteria</taxon>
        <taxon>Pseudomonadati</taxon>
        <taxon>Bacteroidota</taxon>
        <taxon>Cytophagia</taxon>
        <taxon>Cytophagales</taxon>
        <taxon>Cytophagaceae</taxon>
        <taxon>Spirosoma</taxon>
    </lineage>
</organism>
<dbReference type="InterPro" id="IPR014710">
    <property type="entry name" value="RmlC-like_jellyroll"/>
</dbReference>
<dbReference type="PANTHER" id="PTHR40112">
    <property type="entry name" value="H2HPP ISOMERASE"/>
    <property type="match status" value="1"/>
</dbReference>
<sequence>MTTSQLATLFVDDQTLPWESVAEGVKRKIMTYDANLMMVKVAFETGGVGAPHSHMHTQMSYVASGVFSITIADETRIIQQGDVFYVPSNVWHGAVCEEAGVLVDVFTPMREDFVNQ</sequence>